<evidence type="ECO:0000256" key="1">
    <source>
        <dbReference type="SAM" id="SignalP"/>
    </source>
</evidence>
<evidence type="ECO:0000313" key="2">
    <source>
        <dbReference type="EMBL" id="ORY01025.1"/>
    </source>
</evidence>
<keyword evidence="1" id="KW-0732">Signal</keyword>
<dbReference type="AlphaFoldDB" id="A0A1Y1YTX3"/>
<gene>
    <name evidence="2" type="ORF">K493DRAFT_298601</name>
</gene>
<evidence type="ECO:0000313" key="3">
    <source>
        <dbReference type="Proteomes" id="UP000193498"/>
    </source>
</evidence>
<feature type="signal peptide" evidence="1">
    <location>
        <begin position="1"/>
        <end position="21"/>
    </location>
</feature>
<comment type="caution">
    <text evidence="2">The sequence shown here is derived from an EMBL/GenBank/DDBJ whole genome shotgun (WGS) entry which is preliminary data.</text>
</comment>
<dbReference type="Proteomes" id="UP000193498">
    <property type="component" value="Unassembled WGS sequence"/>
</dbReference>
<dbReference type="EMBL" id="MCFE01000075">
    <property type="protein sequence ID" value="ORY01025.1"/>
    <property type="molecule type" value="Genomic_DNA"/>
</dbReference>
<name>A0A1Y1YTX3_9FUNG</name>
<evidence type="ECO:0008006" key="4">
    <source>
        <dbReference type="Google" id="ProtNLM"/>
    </source>
</evidence>
<dbReference type="InParanoid" id="A0A1Y1YTX3"/>
<accession>A0A1Y1YTX3</accession>
<protein>
    <recommendedName>
        <fullName evidence="4">Carbohydrate-binding module family 19 domain-containing protein</fullName>
    </recommendedName>
</protein>
<organism evidence="2 3">
    <name type="scientific">Basidiobolus meristosporus CBS 931.73</name>
    <dbReference type="NCBI Taxonomy" id="1314790"/>
    <lineage>
        <taxon>Eukaryota</taxon>
        <taxon>Fungi</taxon>
        <taxon>Fungi incertae sedis</taxon>
        <taxon>Zoopagomycota</taxon>
        <taxon>Entomophthoromycotina</taxon>
        <taxon>Basidiobolomycetes</taxon>
        <taxon>Basidiobolales</taxon>
        <taxon>Basidiobolaceae</taxon>
        <taxon>Basidiobolus</taxon>
    </lineage>
</organism>
<dbReference type="OrthoDB" id="2336871at2759"/>
<sequence>MLLKFTLSSLQFLLFASIIGAQTGVQSNTYTNTTSTVWVTATSSFDSDDTTITSTVTETATEPFTQSTPTASFDTTVTVTVTASERQSSAHVSYTTVTQTEGSMCTATVHPSDSCQHGQYRCNGDDFDQCVYGKWVTRQCASGTKCRPSKKIYILCD</sequence>
<proteinExistence type="predicted"/>
<keyword evidence="3" id="KW-1185">Reference proteome</keyword>
<reference evidence="2 3" key="1">
    <citation type="submission" date="2016-07" db="EMBL/GenBank/DDBJ databases">
        <title>Pervasive Adenine N6-methylation of Active Genes in Fungi.</title>
        <authorList>
            <consortium name="DOE Joint Genome Institute"/>
            <person name="Mondo S.J."/>
            <person name="Dannebaum R.O."/>
            <person name="Kuo R.C."/>
            <person name="Labutti K."/>
            <person name="Haridas S."/>
            <person name="Kuo A."/>
            <person name="Salamov A."/>
            <person name="Ahrendt S.R."/>
            <person name="Lipzen A."/>
            <person name="Sullivan W."/>
            <person name="Andreopoulos W.B."/>
            <person name="Clum A."/>
            <person name="Lindquist E."/>
            <person name="Daum C."/>
            <person name="Ramamoorthy G.K."/>
            <person name="Gryganskyi A."/>
            <person name="Culley D."/>
            <person name="Magnuson J.K."/>
            <person name="James T.Y."/>
            <person name="O'Malley M.A."/>
            <person name="Stajich J.E."/>
            <person name="Spatafora J.W."/>
            <person name="Visel A."/>
            <person name="Grigoriev I.V."/>
        </authorList>
    </citation>
    <scope>NUCLEOTIDE SEQUENCE [LARGE SCALE GENOMIC DNA]</scope>
    <source>
        <strain evidence="2 3">CBS 931.73</strain>
    </source>
</reference>
<feature type="chain" id="PRO_5012869777" description="Carbohydrate-binding module family 19 domain-containing protein" evidence="1">
    <location>
        <begin position="22"/>
        <end position="157"/>
    </location>
</feature>